<evidence type="ECO:0000313" key="2">
    <source>
        <dbReference type="Proteomes" id="UP000018467"/>
    </source>
</evidence>
<reference evidence="1" key="4">
    <citation type="submission" date="2025-09" db="UniProtKB">
        <authorList>
            <consortium name="Ensembl"/>
        </authorList>
    </citation>
    <scope>IDENTIFICATION</scope>
</reference>
<reference evidence="1" key="3">
    <citation type="submission" date="2025-08" db="UniProtKB">
        <authorList>
            <consortium name="Ensembl"/>
        </authorList>
    </citation>
    <scope>IDENTIFICATION</scope>
</reference>
<dbReference type="InParanoid" id="A0A3B1K2R4"/>
<protein>
    <submittedName>
        <fullName evidence="1">Uncharacterized protein</fullName>
    </submittedName>
</protein>
<accession>A0A3B1K2R4</accession>
<name>A0A3B1K2R4_ASTMX</name>
<reference evidence="2" key="2">
    <citation type="journal article" date="2014" name="Nat. Commun.">
        <title>The cavefish genome reveals candidate genes for eye loss.</title>
        <authorList>
            <person name="McGaugh S.E."/>
            <person name="Gross J.B."/>
            <person name="Aken B."/>
            <person name="Blin M."/>
            <person name="Borowsky R."/>
            <person name="Chalopin D."/>
            <person name="Hinaux H."/>
            <person name="Jeffery W.R."/>
            <person name="Keene A."/>
            <person name="Ma L."/>
            <person name="Minx P."/>
            <person name="Murphy D."/>
            <person name="O'Quin K.E."/>
            <person name="Retaux S."/>
            <person name="Rohner N."/>
            <person name="Searle S.M."/>
            <person name="Stahl B.A."/>
            <person name="Tabin C."/>
            <person name="Volff J.N."/>
            <person name="Yoshizawa M."/>
            <person name="Warren W.C."/>
        </authorList>
    </citation>
    <scope>NUCLEOTIDE SEQUENCE [LARGE SCALE GENOMIC DNA]</scope>
    <source>
        <strain evidence="2">female</strain>
    </source>
</reference>
<organism evidence="1 2">
    <name type="scientific">Astyanax mexicanus</name>
    <name type="common">Blind cave fish</name>
    <name type="synonym">Astyanax fasciatus mexicanus</name>
    <dbReference type="NCBI Taxonomy" id="7994"/>
    <lineage>
        <taxon>Eukaryota</taxon>
        <taxon>Metazoa</taxon>
        <taxon>Chordata</taxon>
        <taxon>Craniata</taxon>
        <taxon>Vertebrata</taxon>
        <taxon>Euteleostomi</taxon>
        <taxon>Actinopterygii</taxon>
        <taxon>Neopterygii</taxon>
        <taxon>Teleostei</taxon>
        <taxon>Ostariophysi</taxon>
        <taxon>Characiformes</taxon>
        <taxon>Characoidei</taxon>
        <taxon>Acestrorhamphidae</taxon>
        <taxon>Acestrorhamphinae</taxon>
        <taxon>Astyanax</taxon>
    </lineage>
</organism>
<reference evidence="2" key="1">
    <citation type="submission" date="2013-03" db="EMBL/GenBank/DDBJ databases">
        <authorList>
            <person name="Jeffery W."/>
            <person name="Warren W."/>
            <person name="Wilson R.K."/>
        </authorList>
    </citation>
    <scope>NUCLEOTIDE SEQUENCE</scope>
    <source>
        <strain evidence="2">female</strain>
    </source>
</reference>
<dbReference type="AlphaFoldDB" id="A0A3B1K2R4"/>
<dbReference type="Proteomes" id="UP000018467">
    <property type="component" value="Unassembled WGS sequence"/>
</dbReference>
<dbReference type="Ensembl" id="ENSAMXT00000052816.1">
    <property type="protein sequence ID" value="ENSAMXP00000048957.1"/>
    <property type="gene ID" value="ENSAMXG00000032657.1"/>
</dbReference>
<evidence type="ECO:0000313" key="1">
    <source>
        <dbReference type="Ensembl" id="ENSAMXP00000048957.1"/>
    </source>
</evidence>
<proteinExistence type="predicted"/>
<keyword evidence="2" id="KW-1185">Reference proteome</keyword>
<sequence>MRQRSWLFKWLGIGIGVLLAAAFCSSQDTD</sequence>
<dbReference type="Bgee" id="ENSAMXG00000032657">
    <property type="expression patterns" value="Expressed in camera-type eye and 8 other cell types or tissues"/>
</dbReference>